<protein>
    <submittedName>
        <fullName evidence="2">Uncharacterized protein</fullName>
    </submittedName>
</protein>
<keyword evidence="3" id="KW-1185">Reference proteome</keyword>
<dbReference type="AlphaFoldDB" id="A0A0D0DQV0"/>
<sequence length="102" mass="11251">SWFQTYAPLVLPCPIAFGDNSTTSTIGIGMVTLFSTISRKKYEIILTNILLILDFWISLVSVNSPGLNINHLSAARCSTIFPASSSTCYIWKGRTPVLTRTH</sequence>
<reference evidence="2 3" key="1">
    <citation type="submission" date="2014-04" db="EMBL/GenBank/DDBJ databases">
        <authorList>
            <consortium name="DOE Joint Genome Institute"/>
            <person name="Kuo A."/>
            <person name="Kohler A."/>
            <person name="Jargeat P."/>
            <person name="Nagy L.G."/>
            <person name="Floudas D."/>
            <person name="Copeland A."/>
            <person name="Barry K.W."/>
            <person name="Cichocki N."/>
            <person name="Veneault-Fourrey C."/>
            <person name="LaButti K."/>
            <person name="Lindquist E.A."/>
            <person name="Lipzen A."/>
            <person name="Lundell T."/>
            <person name="Morin E."/>
            <person name="Murat C."/>
            <person name="Sun H."/>
            <person name="Tunlid A."/>
            <person name="Henrissat B."/>
            <person name="Grigoriev I.V."/>
            <person name="Hibbett D.S."/>
            <person name="Martin F."/>
            <person name="Nordberg H.P."/>
            <person name="Cantor M.N."/>
            <person name="Hua S.X."/>
        </authorList>
    </citation>
    <scope>NUCLEOTIDE SEQUENCE [LARGE SCALE GENOMIC DNA]</scope>
    <source>
        <strain evidence="2 3">Ve08.2h10</strain>
    </source>
</reference>
<accession>A0A0D0DQV0</accession>
<evidence type="ECO:0000313" key="2">
    <source>
        <dbReference type="EMBL" id="KIK81850.1"/>
    </source>
</evidence>
<evidence type="ECO:0000256" key="1">
    <source>
        <dbReference type="SAM" id="Phobius"/>
    </source>
</evidence>
<name>A0A0D0DQV0_9AGAM</name>
<dbReference type="Proteomes" id="UP000054538">
    <property type="component" value="Unassembled WGS sequence"/>
</dbReference>
<feature type="non-terminal residue" evidence="2">
    <location>
        <position position="102"/>
    </location>
</feature>
<dbReference type="EMBL" id="KN825721">
    <property type="protein sequence ID" value="KIK81850.1"/>
    <property type="molecule type" value="Genomic_DNA"/>
</dbReference>
<reference evidence="3" key="2">
    <citation type="submission" date="2015-01" db="EMBL/GenBank/DDBJ databases">
        <title>Evolutionary Origins and Diversification of the Mycorrhizal Mutualists.</title>
        <authorList>
            <consortium name="DOE Joint Genome Institute"/>
            <consortium name="Mycorrhizal Genomics Consortium"/>
            <person name="Kohler A."/>
            <person name="Kuo A."/>
            <person name="Nagy L.G."/>
            <person name="Floudas D."/>
            <person name="Copeland A."/>
            <person name="Barry K.W."/>
            <person name="Cichocki N."/>
            <person name="Veneault-Fourrey C."/>
            <person name="LaButti K."/>
            <person name="Lindquist E.A."/>
            <person name="Lipzen A."/>
            <person name="Lundell T."/>
            <person name="Morin E."/>
            <person name="Murat C."/>
            <person name="Riley R."/>
            <person name="Ohm R."/>
            <person name="Sun H."/>
            <person name="Tunlid A."/>
            <person name="Henrissat B."/>
            <person name="Grigoriev I.V."/>
            <person name="Hibbett D.S."/>
            <person name="Martin F."/>
        </authorList>
    </citation>
    <scope>NUCLEOTIDE SEQUENCE [LARGE SCALE GENOMIC DNA]</scope>
    <source>
        <strain evidence="3">Ve08.2h10</strain>
    </source>
</reference>
<feature type="transmembrane region" description="Helical" evidence="1">
    <location>
        <begin position="44"/>
        <end position="62"/>
    </location>
</feature>
<keyword evidence="1" id="KW-1133">Transmembrane helix</keyword>
<dbReference type="InParanoid" id="A0A0D0DQV0"/>
<gene>
    <name evidence="2" type="ORF">PAXRUDRAFT_155123</name>
</gene>
<dbReference type="HOGENOM" id="CLU_183423_0_0_1"/>
<dbReference type="OrthoDB" id="2928884at2759"/>
<proteinExistence type="predicted"/>
<keyword evidence="1" id="KW-0812">Transmembrane</keyword>
<organism evidence="2 3">
    <name type="scientific">Paxillus rubicundulus Ve08.2h10</name>
    <dbReference type="NCBI Taxonomy" id="930991"/>
    <lineage>
        <taxon>Eukaryota</taxon>
        <taxon>Fungi</taxon>
        <taxon>Dikarya</taxon>
        <taxon>Basidiomycota</taxon>
        <taxon>Agaricomycotina</taxon>
        <taxon>Agaricomycetes</taxon>
        <taxon>Agaricomycetidae</taxon>
        <taxon>Boletales</taxon>
        <taxon>Paxilineae</taxon>
        <taxon>Paxillaceae</taxon>
        <taxon>Paxillus</taxon>
    </lineage>
</organism>
<keyword evidence="1" id="KW-0472">Membrane</keyword>
<evidence type="ECO:0000313" key="3">
    <source>
        <dbReference type="Proteomes" id="UP000054538"/>
    </source>
</evidence>